<evidence type="ECO:0000256" key="9">
    <source>
        <dbReference type="SAM" id="MobiDB-lite"/>
    </source>
</evidence>
<keyword evidence="7" id="KW-0411">Iron-sulfur</keyword>
<evidence type="ECO:0000256" key="3">
    <source>
        <dbReference type="ARBA" id="ARBA00022801"/>
    </source>
</evidence>
<dbReference type="InterPro" id="IPR014001">
    <property type="entry name" value="Helicase_ATP-bd"/>
</dbReference>
<dbReference type="PROSITE" id="PS51192">
    <property type="entry name" value="HELICASE_ATP_BIND_1"/>
    <property type="match status" value="1"/>
</dbReference>
<evidence type="ECO:0000256" key="4">
    <source>
        <dbReference type="ARBA" id="ARBA00022806"/>
    </source>
</evidence>
<dbReference type="SMART" id="SM00491">
    <property type="entry name" value="HELICc2"/>
    <property type="match status" value="1"/>
</dbReference>
<dbReference type="PROSITE" id="PS51193">
    <property type="entry name" value="HELICASE_ATP_BIND_2"/>
    <property type="match status" value="1"/>
</dbReference>
<keyword evidence="6" id="KW-0408">Iron</keyword>
<evidence type="ECO:0000313" key="13">
    <source>
        <dbReference type="Proteomes" id="UP000288293"/>
    </source>
</evidence>
<keyword evidence="4 12" id="KW-0347">Helicase</keyword>
<dbReference type="InterPro" id="IPR027417">
    <property type="entry name" value="P-loop_NTPase"/>
</dbReference>
<dbReference type="Pfam" id="PF00270">
    <property type="entry name" value="DEAD"/>
    <property type="match status" value="1"/>
</dbReference>
<feature type="domain" description="Helicase ATP-binding" evidence="11">
    <location>
        <begin position="18"/>
        <end position="315"/>
    </location>
</feature>
<dbReference type="PANTHER" id="PTHR11472:SF59">
    <property type="entry name" value="ATP-DEPENDENT DNA HELICASE DING"/>
    <property type="match status" value="1"/>
</dbReference>
<evidence type="ECO:0000313" key="12">
    <source>
        <dbReference type="EMBL" id="RUO26917.1"/>
    </source>
</evidence>
<evidence type="ECO:0000256" key="1">
    <source>
        <dbReference type="ARBA" id="ARBA00022723"/>
    </source>
</evidence>
<dbReference type="InterPro" id="IPR011545">
    <property type="entry name" value="DEAD/DEAH_box_helicase_dom"/>
</dbReference>
<gene>
    <name evidence="12" type="ORF">CWE09_09565</name>
</gene>
<dbReference type="GO" id="GO:0051539">
    <property type="term" value="F:4 iron, 4 sulfur cluster binding"/>
    <property type="evidence" value="ECO:0007669"/>
    <property type="project" value="TreeGrafter"/>
</dbReference>
<sequence>MSNMVPDTVKKKMQSTLERMREKPGFSNRRGQMLMFAEVAKTIHGVYQAEHEQHRAIVIEGQTGAGKTLGYLLPAICSAQKLKKQVVVATANVALQQQIMNHDLPLLRKAGLQFEQAFVAGRGRYFCKRDAEAFATDSDTPDLLSDQESIKRSQQDRDVVEKLVRLYDSGKWNGLKDDYPGRGSLDKSWWSQINANRDTCSKRMCPYYNECAFFNARKDVRDADIVVTNHAMLYSDRLHVQHEMRLLPSAEDSILIFDEAHHVRDSFRSSLAATLNLADLSALDRNSGRLISHLKSLITGLQLSVGDMEELEKGMRDDIKGMTTASNHLLLSADVLLEGQSLSQYKKPLHRFERGQFPQSMLDTISEQLQPALDGLLQSTCRVLDKVKEKHEQAVADDSRLQNYLASCRNLQQQLQASLDACVILKAETNSKRGIAKWMLRHSANRVDVSLHATPLNVGTQFEREILSPSFATIFTSATLQTLGNFKSFSQQLSLHPKDGVQFLVVQSPFDYKRAECLTFSHLPEPNFKNEEQHTKAILQRFVSDLEPHRAALMLFASRRQMQAFADALPKSLQPDSLIQYSAPRDSLIREHKKRIDSGKRSLLIGCQSFSEGLDLPGDYLTFVGIAKLPFADISCPIAASESEFVQAQGLHPFSLIMLPDASRRLIQCVGRLMRSTECHGKVAIYDSRLQTKGYGRQLINCLPPMRHSVITEA</sequence>
<evidence type="ECO:0000259" key="11">
    <source>
        <dbReference type="PROSITE" id="PS51193"/>
    </source>
</evidence>
<evidence type="ECO:0000259" key="10">
    <source>
        <dbReference type="PROSITE" id="PS51192"/>
    </source>
</evidence>
<dbReference type="SUPFAM" id="SSF52540">
    <property type="entry name" value="P-loop containing nucleoside triphosphate hydrolases"/>
    <property type="match status" value="1"/>
</dbReference>
<dbReference type="GO" id="GO:0005524">
    <property type="term" value="F:ATP binding"/>
    <property type="evidence" value="ECO:0007669"/>
    <property type="project" value="UniProtKB-KW"/>
</dbReference>
<dbReference type="InterPro" id="IPR010614">
    <property type="entry name" value="RAD3-like_helicase_DEAD"/>
</dbReference>
<keyword evidence="1" id="KW-0479">Metal-binding</keyword>
<protein>
    <submittedName>
        <fullName evidence="12">ATP-dependent DNA helicase DinG</fullName>
    </submittedName>
</protein>
<comment type="caution">
    <text evidence="12">The sequence shown here is derived from an EMBL/GenBank/DDBJ whole genome shotgun (WGS) entry which is preliminary data.</text>
</comment>
<keyword evidence="13" id="KW-1185">Reference proteome</keyword>
<dbReference type="GO" id="GO:0003677">
    <property type="term" value="F:DNA binding"/>
    <property type="evidence" value="ECO:0007669"/>
    <property type="project" value="InterPro"/>
</dbReference>
<feature type="region of interest" description="Disordered" evidence="9">
    <location>
        <begin position="1"/>
        <end position="24"/>
    </location>
</feature>
<proteinExistence type="predicted"/>
<dbReference type="Proteomes" id="UP000288293">
    <property type="component" value="Unassembled WGS sequence"/>
</dbReference>
<evidence type="ECO:0000256" key="7">
    <source>
        <dbReference type="ARBA" id="ARBA00023014"/>
    </source>
</evidence>
<dbReference type="GO" id="GO:0033677">
    <property type="term" value="F:DNA/RNA helicase activity"/>
    <property type="evidence" value="ECO:0007669"/>
    <property type="project" value="TreeGrafter"/>
</dbReference>
<evidence type="ECO:0000256" key="2">
    <source>
        <dbReference type="ARBA" id="ARBA00022741"/>
    </source>
</evidence>
<dbReference type="GO" id="GO:0046872">
    <property type="term" value="F:metal ion binding"/>
    <property type="evidence" value="ECO:0007669"/>
    <property type="project" value="UniProtKB-KW"/>
</dbReference>
<dbReference type="GO" id="GO:0003678">
    <property type="term" value="F:DNA helicase activity"/>
    <property type="evidence" value="ECO:0007669"/>
    <property type="project" value="InterPro"/>
</dbReference>
<dbReference type="AlphaFoldDB" id="A0A432W9T5"/>
<evidence type="ECO:0000256" key="5">
    <source>
        <dbReference type="ARBA" id="ARBA00022840"/>
    </source>
</evidence>
<dbReference type="GO" id="GO:0016818">
    <property type="term" value="F:hydrolase activity, acting on acid anhydrides, in phosphorus-containing anhydrides"/>
    <property type="evidence" value="ECO:0007669"/>
    <property type="project" value="InterPro"/>
</dbReference>
<evidence type="ECO:0000256" key="6">
    <source>
        <dbReference type="ARBA" id="ARBA00023004"/>
    </source>
</evidence>
<dbReference type="GO" id="GO:0006281">
    <property type="term" value="P:DNA repair"/>
    <property type="evidence" value="ECO:0007669"/>
    <property type="project" value="TreeGrafter"/>
</dbReference>
<keyword evidence="3" id="KW-0378">Hydrolase</keyword>
<dbReference type="InterPro" id="IPR014013">
    <property type="entry name" value="Helic_SF1/SF2_ATP-bd_DinG/Rad3"/>
</dbReference>
<dbReference type="Pfam" id="PF06733">
    <property type="entry name" value="DEAD_2"/>
    <property type="match status" value="1"/>
</dbReference>
<dbReference type="GO" id="GO:0009432">
    <property type="term" value="P:SOS response"/>
    <property type="evidence" value="ECO:0007669"/>
    <property type="project" value="TreeGrafter"/>
</dbReference>
<dbReference type="InterPro" id="IPR045028">
    <property type="entry name" value="DinG/Rad3-like"/>
</dbReference>
<dbReference type="Gene3D" id="3.40.50.300">
    <property type="entry name" value="P-loop containing nucleotide triphosphate hydrolases"/>
    <property type="match status" value="2"/>
</dbReference>
<name>A0A432W9T5_9GAMM</name>
<dbReference type="EMBL" id="PIPL01000001">
    <property type="protein sequence ID" value="RUO26917.1"/>
    <property type="molecule type" value="Genomic_DNA"/>
</dbReference>
<keyword evidence="8" id="KW-0413">Isomerase</keyword>
<dbReference type="InterPro" id="IPR006555">
    <property type="entry name" value="ATP-dep_Helicase_C"/>
</dbReference>
<accession>A0A432W9T5</accession>
<reference evidence="12 13" key="1">
    <citation type="journal article" date="2011" name="Front. Microbiol.">
        <title>Genomic signatures of strain selection and enhancement in Bacillus atrophaeus var. globigii, a historical biowarfare simulant.</title>
        <authorList>
            <person name="Gibbons H.S."/>
            <person name="Broomall S.M."/>
            <person name="McNew L.A."/>
            <person name="Daligault H."/>
            <person name="Chapman C."/>
            <person name="Bruce D."/>
            <person name="Karavis M."/>
            <person name="Krepps M."/>
            <person name="McGregor P.A."/>
            <person name="Hong C."/>
            <person name="Park K.H."/>
            <person name="Akmal A."/>
            <person name="Feldman A."/>
            <person name="Lin J.S."/>
            <person name="Chang W.E."/>
            <person name="Higgs B.W."/>
            <person name="Demirev P."/>
            <person name="Lindquist J."/>
            <person name="Liem A."/>
            <person name="Fochler E."/>
            <person name="Read T.D."/>
            <person name="Tapia R."/>
            <person name="Johnson S."/>
            <person name="Bishop-Lilly K.A."/>
            <person name="Detter C."/>
            <person name="Han C."/>
            <person name="Sozhamannan S."/>
            <person name="Rosenzweig C.N."/>
            <person name="Skowronski E.W."/>
        </authorList>
    </citation>
    <scope>NUCLEOTIDE SEQUENCE [LARGE SCALE GENOMIC DNA]</scope>
    <source>
        <strain evidence="12 13">MLST1</strain>
    </source>
</reference>
<keyword evidence="2" id="KW-0547">Nucleotide-binding</keyword>
<dbReference type="PANTHER" id="PTHR11472">
    <property type="entry name" value="DNA REPAIR DEAD HELICASE RAD3/XP-D SUBFAMILY MEMBER"/>
    <property type="match status" value="1"/>
</dbReference>
<dbReference type="NCBIfam" id="NF008729">
    <property type="entry name" value="PRK11747.1"/>
    <property type="match status" value="1"/>
</dbReference>
<organism evidence="12 13">
    <name type="scientific">Aliidiomarina minuta</name>
    <dbReference type="NCBI Taxonomy" id="880057"/>
    <lineage>
        <taxon>Bacteria</taxon>
        <taxon>Pseudomonadati</taxon>
        <taxon>Pseudomonadota</taxon>
        <taxon>Gammaproteobacteria</taxon>
        <taxon>Alteromonadales</taxon>
        <taxon>Idiomarinaceae</taxon>
        <taxon>Aliidiomarina</taxon>
    </lineage>
</organism>
<feature type="domain" description="Helicase ATP-binding" evidence="10">
    <location>
        <begin position="48"/>
        <end position="293"/>
    </location>
</feature>
<dbReference type="Pfam" id="PF13307">
    <property type="entry name" value="Helicase_C_2"/>
    <property type="match status" value="1"/>
</dbReference>
<keyword evidence="5" id="KW-0067">ATP-binding</keyword>
<dbReference type="SMART" id="SM00487">
    <property type="entry name" value="DEXDc"/>
    <property type="match status" value="1"/>
</dbReference>
<evidence type="ECO:0000256" key="8">
    <source>
        <dbReference type="ARBA" id="ARBA00023235"/>
    </source>
</evidence>